<feature type="transmembrane region" description="Helical" evidence="2">
    <location>
        <begin position="150"/>
        <end position="169"/>
    </location>
</feature>
<comment type="caution">
    <text evidence="3">The sequence shown here is derived from an EMBL/GenBank/DDBJ whole genome shotgun (WGS) entry which is preliminary data.</text>
</comment>
<feature type="transmembrane region" description="Helical" evidence="2">
    <location>
        <begin position="111"/>
        <end position="130"/>
    </location>
</feature>
<evidence type="ECO:0000256" key="2">
    <source>
        <dbReference type="SAM" id="Phobius"/>
    </source>
</evidence>
<organism evidence="3 4">
    <name type="scientific">Patulibacter brassicae</name>
    <dbReference type="NCBI Taxonomy" id="1705717"/>
    <lineage>
        <taxon>Bacteria</taxon>
        <taxon>Bacillati</taxon>
        <taxon>Actinomycetota</taxon>
        <taxon>Thermoleophilia</taxon>
        <taxon>Solirubrobacterales</taxon>
        <taxon>Patulibacteraceae</taxon>
        <taxon>Patulibacter</taxon>
    </lineage>
</organism>
<protein>
    <submittedName>
        <fullName evidence="3">Uncharacterized protein</fullName>
    </submittedName>
</protein>
<feature type="region of interest" description="Disordered" evidence="1">
    <location>
        <begin position="174"/>
        <end position="339"/>
    </location>
</feature>
<feature type="compositionally biased region" description="Basic and acidic residues" evidence="1">
    <location>
        <begin position="282"/>
        <end position="299"/>
    </location>
</feature>
<proteinExistence type="predicted"/>
<evidence type="ECO:0000256" key="1">
    <source>
        <dbReference type="SAM" id="MobiDB-lite"/>
    </source>
</evidence>
<keyword evidence="2" id="KW-1133">Transmembrane helix</keyword>
<dbReference type="EMBL" id="JAXAVX010000010">
    <property type="protein sequence ID" value="MDX8153085.1"/>
    <property type="molecule type" value="Genomic_DNA"/>
</dbReference>
<keyword evidence="2" id="KW-0472">Membrane</keyword>
<evidence type="ECO:0000313" key="4">
    <source>
        <dbReference type="Proteomes" id="UP001277761"/>
    </source>
</evidence>
<evidence type="ECO:0000313" key="3">
    <source>
        <dbReference type="EMBL" id="MDX8153085.1"/>
    </source>
</evidence>
<dbReference type="Proteomes" id="UP001277761">
    <property type="component" value="Unassembled WGS sequence"/>
</dbReference>
<keyword evidence="4" id="KW-1185">Reference proteome</keyword>
<name>A0ABU4VML5_9ACTN</name>
<keyword evidence="2" id="KW-0812">Transmembrane</keyword>
<reference evidence="3 4" key="1">
    <citation type="submission" date="2023-11" db="EMBL/GenBank/DDBJ databases">
        <authorList>
            <person name="Xu M."/>
            <person name="Jiang T."/>
        </authorList>
    </citation>
    <scope>NUCLEOTIDE SEQUENCE [LARGE SCALE GENOMIC DNA]</scope>
    <source>
        <strain evidence="3 4">SD</strain>
    </source>
</reference>
<feature type="compositionally biased region" description="Basic and acidic residues" evidence="1">
    <location>
        <begin position="305"/>
        <end position="322"/>
    </location>
</feature>
<dbReference type="RefSeq" id="WP_319955237.1">
    <property type="nucleotide sequence ID" value="NZ_JAXAVX010000010.1"/>
</dbReference>
<accession>A0ABU4VML5</accession>
<sequence length="339" mass="37141">MSDPGEHDEPRRRERRARPRSASGPLRAWGALTSAQQRTAVAAIVVLISLQAPWYTETLTPVGTRRATITENTISALGAFSFVEAAVLLVGGAVLALTWGRATDRRFSLPFPDGTLVVAAAGWVGLLVVYRLFDRPDTEIVGQVSRSVGLSWGIFASLAAVGLLLACGLDQRRAGAPRRGPVPEPRGPRVDPATVVVGREERRRSRPATPEPETRVARRREVAEERPAPDAETRVTRRRERTTMPEPETRVARSRGEERPAAGTGERPARSDDGGWEVPDAVVERPRPRPPAPDEERTRALGRSEATRLLRESGIDADDPRPARPRRPSHGEPPRDERG</sequence>
<gene>
    <name evidence="3" type="ORF">SK069_15910</name>
</gene>
<feature type="region of interest" description="Disordered" evidence="1">
    <location>
        <begin position="1"/>
        <end position="24"/>
    </location>
</feature>
<feature type="compositionally biased region" description="Basic and acidic residues" evidence="1">
    <location>
        <begin position="212"/>
        <end position="260"/>
    </location>
</feature>
<feature type="transmembrane region" description="Helical" evidence="2">
    <location>
        <begin position="39"/>
        <end position="56"/>
    </location>
</feature>
<feature type="transmembrane region" description="Helical" evidence="2">
    <location>
        <begin position="76"/>
        <end position="99"/>
    </location>
</feature>
<feature type="compositionally biased region" description="Basic and acidic residues" evidence="1">
    <location>
        <begin position="329"/>
        <end position="339"/>
    </location>
</feature>
<feature type="compositionally biased region" description="Basic and acidic residues" evidence="1">
    <location>
        <begin position="1"/>
        <end position="12"/>
    </location>
</feature>